<dbReference type="PRINTS" id="PR00080">
    <property type="entry name" value="SDRFAMILY"/>
</dbReference>
<evidence type="ECO:0000313" key="2">
    <source>
        <dbReference type="EMBL" id="BAL56318.1"/>
    </source>
</evidence>
<dbReference type="InterPro" id="IPR050259">
    <property type="entry name" value="SDR"/>
</dbReference>
<dbReference type="PANTHER" id="PTHR42879">
    <property type="entry name" value="3-OXOACYL-(ACYL-CARRIER-PROTEIN) REDUCTASE"/>
    <property type="match status" value="1"/>
</dbReference>
<dbReference type="EMBL" id="AP011743">
    <property type="protein sequence ID" value="BAL56318.1"/>
    <property type="molecule type" value="Genomic_DNA"/>
</dbReference>
<dbReference type="InterPro" id="IPR002347">
    <property type="entry name" value="SDR_fam"/>
</dbReference>
<dbReference type="Pfam" id="PF13561">
    <property type="entry name" value="adh_short_C2"/>
    <property type="match status" value="1"/>
</dbReference>
<dbReference type="PANTHER" id="PTHR42879:SF6">
    <property type="entry name" value="NADPH-DEPENDENT REDUCTASE BACG"/>
    <property type="match status" value="1"/>
</dbReference>
<reference evidence="2" key="1">
    <citation type="journal article" date="2005" name="Environ. Microbiol.">
        <title>Genetic and functional properties of uncultivated thermophilic crenarchaeotes from a subsurface gold mine as revealed by analysis of genome fragments.</title>
        <authorList>
            <person name="Nunoura T."/>
            <person name="Hirayama H."/>
            <person name="Takami H."/>
            <person name="Oida H."/>
            <person name="Nishi S."/>
            <person name="Shimamura S."/>
            <person name="Suzuki Y."/>
            <person name="Inagaki F."/>
            <person name="Takai K."/>
            <person name="Nealson K.H."/>
            <person name="Horikoshi K."/>
        </authorList>
    </citation>
    <scope>NUCLEOTIDE SEQUENCE</scope>
</reference>
<reference evidence="2" key="2">
    <citation type="journal article" date="2012" name="PLoS ONE">
        <title>A Deeply Branching Thermophilic Bacterium with an Ancient Acetyl-CoA Pathway Dominates a Subsurface Ecosystem.</title>
        <authorList>
            <person name="Takami H."/>
            <person name="Noguchi H."/>
            <person name="Takaki Y."/>
            <person name="Uchiyama I."/>
            <person name="Toyoda A."/>
            <person name="Nishi S."/>
            <person name="Chee G.-J."/>
            <person name="Arai W."/>
            <person name="Nunoura T."/>
            <person name="Itoh T."/>
            <person name="Hattori M."/>
            <person name="Takai K."/>
        </authorList>
    </citation>
    <scope>NUCLEOTIDE SEQUENCE</scope>
</reference>
<evidence type="ECO:0000256" key="1">
    <source>
        <dbReference type="ARBA" id="ARBA00006484"/>
    </source>
</evidence>
<dbReference type="InterPro" id="IPR036291">
    <property type="entry name" value="NAD(P)-bd_dom_sf"/>
</dbReference>
<gene>
    <name evidence="2" type="ORF">HGMM_F36B04C21</name>
</gene>
<dbReference type="PRINTS" id="PR00081">
    <property type="entry name" value="GDHRDH"/>
</dbReference>
<dbReference type="SUPFAM" id="SSF51735">
    <property type="entry name" value="NAD(P)-binding Rossmann-fold domains"/>
    <property type="match status" value="1"/>
</dbReference>
<sequence>MRMDLGLSGKIGLVAAASKGLGKAVAHRLSQEGMRVAICARDEKILHATAQEISALTGNEVLPIRADVTRPDDIKNLVAETVKRFGGLDVLVTNAGGPPPGNFFACDDAHWEQAFHLTLMSVVRLCREAIPHMQARGGGRIINIASVSVKQPIENLILSNSLRLAVVGLAKSLSNELARWKITVNTVCPGPTQTERMEQLFRASGNIEEARRFWTKDIPMGRMGQPHELADLVAFLASENARYITGTVIQVDGGLVKGIF</sequence>
<comment type="similarity">
    <text evidence="1">Belongs to the short-chain dehydrogenases/reductases (SDR) family.</text>
</comment>
<dbReference type="FunFam" id="3.40.50.720:FF:000084">
    <property type="entry name" value="Short-chain dehydrogenase reductase"/>
    <property type="match status" value="1"/>
</dbReference>
<dbReference type="CDD" id="cd05344">
    <property type="entry name" value="BKR_like_SDR_like"/>
    <property type="match status" value="1"/>
</dbReference>
<organism evidence="2">
    <name type="scientific">uncultured Acetothermia bacterium</name>
    <dbReference type="NCBI Taxonomy" id="236499"/>
    <lineage>
        <taxon>Bacteria</taxon>
        <taxon>Candidatus Bipolaricaulota</taxon>
        <taxon>environmental samples</taxon>
    </lineage>
</organism>
<dbReference type="AlphaFoldDB" id="H5SJI2"/>
<protein>
    <submittedName>
        <fullName evidence="2">Short-chain dehydrogenase/reductase</fullName>
    </submittedName>
</protein>
<dbReference type="Gene3D" id="3.40.50.720">
    <property type="entry name" value="NAD(P)-binding Rossmann-like Domain"/>
    <property type="match status" value="1"/>
</dbReference>
<name>H5SJI2_9BACT</name>
<accession>H5SJI2</accession>
<proteinExistence type="inferred from homology"/>